<dbReference type="InterPro" id="IPR052526">
    <property type="entry name" value="HTH-type_Bedaq_tolerance"/>
</dbReference>
<dbReference type="Gene3D" id="1.10.10.10">
    <property type="entry name" value="Winged helix-like DNA-binding domain superfamily/Winged helix DNA-binding domain"/>
    <property type="match status" value="1"/>
</dbReference>
<sequence>MITAATADELLELLRTVMRASRTARLGPEAEDMPGWKFAVLGLLAREGEQRLGQVAAHLEVDPSVASRQVATLEQLGLVTRRPDPADGRAQLLAVSPAGLAARDGYLAQRARWVADALDGWDDAEVAHLVERMNQLVAQLHCALAAHHRPPARVAAGSAS</sequence>
<dbReference type="SMART" id="SM00347">
    <property type="entry name" value="HTH_MARR"/>
    <property type="match status" value="1"/>
</dbReference>
<evidence type="ECO:0000256" key="3">
    <source>
        <dbReference type="ARBA" id="ARBA00023163"/>
    </source>
</evidence>
<evidence type="ECO:0000256" key="2">
    <source>
        <dbReference type="ARBA" id="ARBA00023125"/>
    </source>
</evidence>
<comment type="caution">
    <text evidence="5">The sequence shown here is derived from an EMBL/GenBank/DDBJ whole genome shotgun (WGS) entry which is preliminary data.</text>
</comment>
<feature type="domain" description="HTH marR-type" evidence="4">
    <location>
        <begin position="7"/>
        <end position="138"/>
    </location>
</feature>
<dbReference type="SUPFAM" id="SSF46785">
    <property type="entry name" value="Winged helix' DNA-binding domain"/>
    <property type="match status" value="1"/>
</dbReference>
<protein>
    <submittedName>
        <fullName evidence="5">MarR family transcriptional regulator</fullName>
    </submittedName>
</protein>
<dbReference type="InterPro" id="IPR036390">
    <property type="entry name" value="WH_DNA-bd_sf"/>
</dbReference>
<gene>
    <name evidence="5" type="ORF">GCM10023320_16220</name>
</gene>
<proteinExistence type="predicted"/>
<dbReference type="PROSITE" id="PS50995">
    <property type="entry name" value="HTH_MARR_2"/>
    <property type="match status" value="1"/>
</dbReference>
<evidence type="ECO:0000259" key="4">
    <source>
        <dbReference type="PROSITE" id="PS50995"/>
    </source>
</evidence>
<dbReference type="PROSITE" id="PS01117">
    <property type="entry name" value="HTH_MARR_1"/>
    <property type="match status" value="1"/>
</dbReference>
<dbReference type="Proteomes" id="UP001500804">
    <property type="component" value="Unassembled WGS sequence"/>
</dbReference>
<name>A0ABP9NE87_9PSEU</name>
<dbReference type="RefSeq" id="WP_345604207.1">
    <property type="nucleotide sequence ID" value="NZ_BAABJO010000005.1"/>
</dbReference>
<dbReference type="InterPro" id="IPR023187">
    <property type="entry name" value="Tscrpt_reg_MarR-type_CS"/>
</dbReference>
<dbReference type="Pfam" id="PF12802">
    <property type="entry name" value="MarR_2"/>
    <property type="match status" value="1"/>
</dbReference>
<evidence type="ECO:0000256" key="1">
    <source>
        <dbReference type="ARBA" id="ARBA00023015"/>
    </source>
</evidence>
<evidence type="ECO:0000313" key="6">
    <source>
        <dbReference type="Proteomes" id="UP001500804"/>
    </source>
</evidence>
<keyword evidence="6" id="KW-1185">Reference proteome</keyword>
<keyword evidence="2" id="KW-0238">DNA-binding</keyword>
<evidence type="ECO:0000313" key="5">
    <source>
        <dbReference type="EMBL" id="GAA5116253.1"/>
    </source>
</evidence>
<dbReference type="PANTHER" id="PTHR39515">
    <property type="entry name" value="CONSERVED PROTEIN"/>
    <property type="match status" value="1"/>
</dbReference>
<keyword evidence="3" id="KW-0804">Transcription</keyword>
<reference evidence="6" key="1">
    <citation type="journal article" date="2019" name="Int. J. Syst. Evol. Microbiol.">
        <title>The Global Catalogue of Microorganisms (GCM) 10K type strain sequencing project: providing services to taxonomists for standard genome sequencing and annotation.</title>
        <authorList>
            <consortium name="The Broad Institute Genomics Platform"/>
            <consortium name="The Broad Institute Genome Sequencing Center for Infectious Disease"/>
            <person name="Wu L."/>
            <person name="Ma J."/>
        </authorList>
    </citation>
    <scope>NUCLEOTIDE SEQUENCE [LARGE SCALE GENOMIC DNA]</scope>
    <source>
        <strain evidence="6">JCM 18302</strain>
    </source>
</reference>
<keyword evidence="1" id="KW-0805">Transcription regulation</keyword>
<dbReference type="InterPro" id="IPR000835">
    <property type="entry name" value="HTH_MarR-typ"/>
</dbReference>
<accession>A0ABP9NE87</accession>
<dbReference type="InterPro" id="IPR036388">
    <property type="entry name" value="WH-like_DNA-bd_sf"/>
</dbReference>
<dbReference type="EMBL" id="BAABJO010000005">
    <property type="protein sequence ID" value="GAA5116253.1"/>
    <property type="molecule type" value="Genomic_DNA"/>
</dbReference>
<organism evidence="5 6">
    <name type="scientific">Pseudonocardia adelaidensis</name>
    <dbReference type="NCBI Taxonomy" id="648754"/>
    <lineage>
        <taxon>Bacteria</taxon>
        <taxon>Bacillati</taxon>
        <taxon>Actinomycetota</taxon>
        <taxon>Actinomycetes</taxon>
        <taxon>Pseudonocardiales</taxon>
        <taxon>Pseudonocardiaceae</taxon>
        <taxon>Pseudonocardia</taxon>
    </lineage>
</organism>
<dbReference type="PANTHER" id="PTHR39515:SF2">
    <property type="entry name" value="HTH-TYPE TRANSCRIPTIONAL REGULATOR RV0880"/>
    <property type="match status" value="1"/>
</dbReference>